<dbReference type="GO" id="GO:0003677">
    <property type="term" value="F:DNA binding"/>
    <property type="evidence" value="ECO:0007669"/>
    <property type="project" value="InterPro"/>
</dbReference>
<evidence type="ECO:0000259" key="1">
    <source>
        <dbReference type="Pfam" id="PF13443"/>
    </source>
</evidence>
<feature type="domain" description="HTH cro/C1-type" evidence="1">
    <location>
        <begin position="11"/>
        <end position="66"/>
    </location>
</feature>
<gene>
    <name evidence="2" type="ORF">MNBD_GAMMA10-2767</name>
</gene>
<proteinExistence type="predicted"/>
<organism evidence="2">
    <name type="scientific">hydrothermal vent metagenome</name>
    <dbReference type="NCBI Taxonomy" id="652676"/>
    <lineage>
        <taxon>unclassified sequences</taxon>
        <taxon>metagenomes</taxon>
        <taxon>ecological metagenomes</taxon>
    </lineage>
</organism>
<accession>A0A3B0XKW9</accession>
<dbReference type="EMBL" id="UOFJ01000119">
    <property type="protein sequence ID" value="VAW63787.1"/>
    <property type="molecule type" value="Genomic_DNA"/>
</dbReference>
<dbReference type="AlphaFoldDB" id="A0A3B0XKW9"/>
<sequence>MAMTENLLSALKHVFHNRGITYKDAAAALELSEVSIKRLFSEKNCSLLRLEKLCELANTDFTQLLAIAESQQQQLTQLSLQQEKMLVSDIRYLVVAVCIINRWRFEQILARYQFSEAQLTGVFTKLDKFGLIELLTENRYRLKVSRCFSWLPDGPIQTFFLESVLQSYLEGGIQNDASHFRFIWGMLTKESVNELNRKIHRLLDEYTHIAEQDIKIPIENKLTSSLLIMFRENWEPDSFRQHWK</sequence>
<dbReference type="InterPro" id="IPR010982">
    <property type="entry name" value="Lambda_DNA-bd_dom_sf"/>
</dbReference>
<protein>
    <recommendedName>
        <fullName evidence="1">HTH cro/C1-type domain-containing protein</fullName>
    </recommendedName>
</protein>
<reference evidence="2" key="1">
    <citation type="submission" date="2018-06" db="EMBL/GenBank/DDBJ databases">
        <authorList>
            <person name="Zhirakovskaya E."/>
        </authorList>
    </citation>
    <scope>NUCLEOTIDE SEQUENCE</scope>
</reference>
<evidence type="ECO:0000313" key="2">
    <source>
        <dbReference type="EMBL" id="VAW63787.1"/>
    </source>
</evidence>
<dbReference type="Gene3D" id="1.10.260.40">
    <property type="entry name" value="lambda repressor-like DNA-binding domains"/>
    <property type="match status" value="1"/>
</dbReference>
<name>A0A3B0XKW9_9ZZZZ</name>
<dbReference type="SUPFAM" id="SSF47413">
    <property type="entry name" value="lambda repressor-like DNA-binding domains"/>
    <property type="match status" value="1"/>
</dbReference>
<dbReference type="InterPro" id="IPR001387">
    <property type="entry name" value="Cro/C1-type_HTH"/>
</dbReference>
<dbReference type="Pfam" id="PF13443">
    <property type="entry name" value="HTH_26"/>
    <property type="match status" value="1"/>
</dbReference>